<gene>
    <name evidence="16" type="ORF">CSSPJE1EN1_LOCUS8405</name>
</gene>
<dbReference type="InterPro" id="IPR013083">
    <property type="entry name" value="Znf_RING/FYVE/PHD"/>
</dbReference>
<feature type="transmembrane region" description="Helical" evidence="14">
    <location>
        <begin position="6"/>
        <end position="23"/>
    </location>
</feature>
<evidence type="ECO:0000259" key="15">
    <source>
        <dbReference type="PROSITE" id="PS50089"/>
    </source>
</evidence>
<keyword evidence="8" id="KW-0862">Zinc</keyword>
<keyword evidence="3" id="KW-0808">Transferase</keyword>
<keyword evidence="9 14" id="KW-1133">Transmembrane helix</keyword>
<sequence length="574" mass="61637">MATVIIVVLVSVFVFVVFFFVYLKRCIREVEQADGSSSSTRTGPAAVALPLPTAAAVSGSDDHHHHRLPLELQRGGVGQGLNKALVEALPILSFSVVKDLRKRGRSEGGSKESLDCAVCLNEFGKDENLLLRLLPACNHAFHVDCIDVWFQSHSTCPLCRSSLLPIFKEQLTDDDDDDGGGGGGGVAAAAVTVEEAASRRILEAQGQNCASGAAARDGRRILLPESWSSSLTGTGRQSASVEQISAEEEEEGSGGGGDGSSDTRIVRRAEDSRHNSSVAKLALSRNSESFRLAARVAASSATYPSLAPTLDKGPRQTSSSLKLANLTGMEYYSIEMLPPPYESQRFGPAIGTGEGEEEVVDDVGDSSAIFAVELQQRVQNNSVNLLSPGGGCEDNNEYVLSGFLTSPRDEEDEWITIDVALDQNAAPQTQQTATLKLPRREMMQEEGRRIIGKSSSTTMTVNLGEPAEVRMGSDRWSFSSLRGPFSLTRSASEGRRQQRQLLPPTTMHAEGAYQAVVVPASRTAAWNPLEQQQQQQQSGGDAAARGRSSSRTGPNQSFARRAMLWLAGREGEKL</sequence>
<evidence type="ECO:0000256" key="7">
    <source>
        <dbReference type="ARBA" id="ARBA00022786"/>
    </source>
</evidence>
<evidence type="ECO:0000256" key="11">
    <source>
        <dbReference type="ARBA" id="ARBA00024209"/>
    </source>
</evidence>
<evidence type="ECO:0000256" key="8">
    <source>
        <dbReference type="ARBA" id="ARBA00022833"/>
    </source>
</evidence>
<evidence type="ECO:0000256" key="14">
    <source>
        <dbReference type="SAM" id="Phobius"/>
    </source>
</evidence>
<keyword evidence="10 14" id="KW-0472">Membrane</keyword>
<keyword evidence="7" id="KW-0833">Ubl conjugation pathway</keyword>
<keyword evidence="5" id="KW-0479">Metal-binding</keyword>
<dbReference type="Pfam" id="PF13639">
    <property type="entry name" value="zf-RING_2"/>
    <property type="match status" value="1"/>
</dbReference>
<feature type="region of interest" description="Disordered" evidence="13">
    <location>
        <begin position="526"/>
        <end position="574"/>
    </location>
</feature>
<dbReference type="EMBL" id="OZ020110">
    <property type="protein sequence ID" value="CAK9262927.1"/>
    <property type="molecule type" value="Genomic_DNA"/>
</dbReference>
<evidence type="ECO:0000313" key="17">
    <source>
        <dbReference type="Proteomes" id="UP001497444"/>
    </source>
</evidence>
<comment type="similarity">
    <text evidence="11">Belongs to the RING-type zinc finger family. ATL subfamily.</text>
</comment>
<evidence type="ECO:0000256" key="3">
    <source>
        <dbReference type="ARBA" id="ARBA00022679"/>
    </source>
</evidence>
<protein>
    <recommendedName>
        <fullName evidence="15">RING-type domain-containing protein</fullName>
    </recommendedName>
</protein>
<evidence type="ECO:0000256" key="5">
    <source>
        <dbReference type="ARBA" id="ARBA00022723"/>
    </source>
</evidence>
<evidence type="ECO:0000256" key="12">
    <source>
        <dbReference type="PROSITE-ProRule" id="PRU00175"/>
    </source>
</evidence>
<comment type="subcellular location">
    <subcellularLocation>
        <location evidence="1">Membrane</location>
        <topology evidence="1">Single-pass membrane protein</topology>
    </subcellularLocation>
</comment>
<feature type="compositionally biased region" description="Low complexity" evidence="13">
    <location>
        <begin position="531"/>
        <end position="551"/>
    </location>
</feature>
<keyword evidence="17" id="KW-1185">Reference proteome</keyword>
<dbReference type="SMART" id="SM00184">
    <property type="entry name" value="RING"/>
    <property type="match status" value="1"/>
</dbReference>
<organism evidence="16 17">
    <name type="scientific">Sphagnum jensenii</name>
    <dbReference type="NCBI Taxonomy" id="128206"/>
    <lineage>
        <taxon>Eukaryota</taxon>
        <taxon>Viridiplantae</taxon>
        <taxon>Streptophyta</taxon>
        <taxon>Embryophyta</taxon>
        <taxon>Bryophyta</taxon>
        <taxon>Sphagnophytina</taxon>
        <taxon>Sphagnopsida</taxon>
        <taxon>Sphagnales</taxon>
        <taxon>Sphagnaceae</taxon>
        <taxon>Sphagnum</taxon>
    </lineage>
</organism>
<dbReference type="Gene3D" id="3.30.40.10">
    <property type="entry name" value="Zinc/RING finger domain, C3HC4 (zinc finger)"/>
    <property type="match status" value="1"/>
</dbReference>
<keyword evidence="6 12" id="KW-0863">Zinc-finger</keyword>
<evidence type="ECO:0000256" key="1">
    <source>
        <dbReference type="ARBA" id="ARBA00004167"/>
    </source>
</evidence>
<dbReference type="PANTHER" id="PTHR45768">
    <property type="entry name" value="E3 UBIQUITIN-PROTEIN LIGASE RNF13-LIKE"/>
    <property type="match status" value="1"/>
</dbReference>
<evidence type="ECO:0000256" key="6">
    <source>
        <dbReference type="ARBA" id="ARBA00022771"/>
    </source>
</evidence>
<accession>A0ABP0W7Z2</accession>
<dbReference type="InterPro" id="IPR001841">
    <property type="entry name" value="Znf_RING"/>
</dbReference>
<keyword evidence="4 14" id="KW-0812">Transmembrane</keyword>
<evidence type="ECO:0000313" key="16">
    <source>
        <dbReference type="EMBL" id="CAK9262927.1"/>
    </source>
</evidence>
<dbReference type="PROSITE" id="PS50089">
    <property type="entry name" value="ZF_RING_2"/>
    <property type="match status" value="1"/>
</dbReference>
<comment type="pathway">
    <text evidence="2">Protein modification; protein ubiquitination.</text>
</comment>
<evidence type="ECO:0000256" key="2">
    <source>
        <dbReference type="ARBA" id="ARBA00004906"/>
    </source>
</evidence>
<feature type="domain" description="RING-type" evidence="15">
    <location>
        <begin position="116"/>
        <end position="160"/>
    </location>
</feature>
<evidence type="ECO:0000256" key="4">
    <source>
        <dbReference type="ARBA" id="ARBA00022692"/>
    </source>
</evidence>
<dbReference type="Proteomes" id="UP001497444">
    <property type="component" value="Chromosome 15"/>
</dbReference>
<dbReference type="PANTHER" id="PTHR45768:SF18">
    <property type="entry name" value="RING-H2 FINGER PROTEIN ATL47-RELATED"/>
    <property type="match status" value="1"/>
</dbReference>
<evidence type="ECO:0000256" key="9">
    <source>
        <dbReference type="ARBA" id="ARBA00022989"/>
    </source>
</evidence>
<feature type="region of interest" description="Disordered" evidence="13">
    <location>
        <begin position="226"/>
        <end position="263"/>
    </location>
</feature>
<reference evidence="16" key="1">
    <citation type="submission" date="2024-02" db="EMBL/GenBank/DDBJ databases">
        <authorList>
            <consortium name="ELIXIR-Norway"/>
            <consortium name="Elixir Norway"/>
        </authorList>
    </citation>
    <scope>NUCLEOTIDE SEQUENCE</scope>
</reference>
<dbReference type="SUPFAM" id="SSF57850">
    <property type="entry name" value="RING/U-box"/>
    <property type="match status" value="1"/>
</dbReference>
<name>A0ABP0W7Z2_9BRYO</name>
<evidence type="ECO:0000256" key="13">
    <source>
        <dbReference type="SAM" id="MobiDB-lite"/>
    </source>
</evidence>
<dbReference type="CDD" id="cd16461">
    <property type="entry name" value="RING-H2_EL5-like"/>
    <property type="match status" value="1"/>
</dbReference>
<proteinExistence type="inferred from homology"/>
<evidence type="ECO:0000256" key="10">
    <source>
        <dbReference type="ARBA" id="ARBA00023136"/>
    </source>
</evidence>
<feature type="compositionally biased region" description="Polar residues" evidence="13">
    <location>
        <begin position="226"/>
        <end position="236"/>
    </location>
</feature>